<dbReference type="EMBL" id="VDEP01000236">
    <property type="protein sequence ID" value="KAA1122063.1"/>
    <property type="molecule type" value="Genomic_DNA"/>
</dbReference>
<gene>
    <name evidence="2" type="ORF">PGTUg99_025460</name>
</gene>
<comment type="caution">
    <text evidence="2">The sequence shown here is derived from an EMBL/GenBank/DDBJ whole genome shotgun (WGS) entry which is preliminary data.</text>
</comment>
<organism evidence="2 3">
    <name type="scientific">Puccinia graminis f. sp. tritici</name>
    <dbReference type="NCBI Taxonomy" id="56615"/>
    <lineage>
        <taxon>Eukaryota</taxon>
        <taxon>Fungi</taxon>
        <taxon>Dikarya</taxon>
        <taxon>Basidiomycota</taxon>
        <taxon>Pucciniomycotina</taxon>
        <taxon>Pucciniomycetes</taxon>
        <taxon>Pucciniales</taxon>
        <taxon>Pucciniaceae</taxon>
        <taxon>Puccinia</taxon>
    </lineage>
</organism>
<evidence type="ECO:0000256" key="1">
    <source>
        <dbReference type="SAM" id="MobiDB-lite"/>
    </source>
</evidence>
<protein>
    <submittedName>
        <fullName evidence="2">Uncharacterized protein</fullName>
    </submittedName>
</protein>
<sequence length="316" mass="36557">MDIDQSLGESFLDGFRNAGFGIPGDQLTRNPELQEHPTGSKNQLKNNPLNPSDREQENMLLQEHAGPSSSMGKAQVEPADAIKLRTKAIMDKEKFPEEKFKMELANEKWMLHQIRAVCDKFAPILHRLRVKIHHPLFSYAEIHARGLPLMITKVKDTDLRTTTFCWITNTDGNYVESGRLMKCFISLITFITYYHSNMLKKLHIEPGALQSRNQAITEWLCEEIVHPLIGFPIIGDITAEKMDLILAKKEPQFGKMNQFLSRFFSQPKIPPRTLSRVLINYWYFSGKTQMWKKYAKHQLDQEALKREIDRIISDTN</sequence>
<name>A0A5B0RAD1_PUCGR</name>
<dbReference type="Proteomes" id="UP000325313">
    <property type="component" value="Unassembled WGS sequence"/>
</dbReference>
<dbReference type="AlphaFoldDB" id="A0A5B0RAD1"/>
<evidence type="ECO:0000313" key="2">
    <source>
        <dbReference type="EMBL" id="KAA1122063.1"/>
    </source>
</evidence>
<feature type="region of interest" description="Disordered" evidence="1">
    <location>
        <begin position="22"/>
        <end position="53"/>
    </location>
</feature>
<feature type="compositionally biased region" description="Polar residues" evidence="1">
    <location>
        <begin position="27"/>
        <end position="50"/>
    </location>
</feature>
<accession>A0A5B0RAD1</accession>
<evidence type="ECO:0000313" key="3">
    <source>
        <dbReference type="Proteomes" id="UP000325313"/>
    </source>
</evidence>
<reference evidence="2 3" key="1">
    <citation type="submission" date="2019-05" db="EMBL/GenBank/DDBJ databases">
        <title>Emergence of the Ug99 lineage of the wheat stem rust pathogen through somatic hybridization.</title>
        <authorList>
            <person name="Li F."/>
            <person name="Upadhyaya N.M."/>
            <person name="Sperschneider J."/>
            <person name="Matny O."/>
            <person name="Nguyen-Phuc H."/>
            <person name="Mago R."/>
            <person name="Raley C."/>
            <person name="Miller M.E."/>
            <person name="Silverstein K.A.T."/>
            <person name="Henningsen E."/>
            <person name="Hirsch C.D."/>
            <person name="Visser B."/>
            <person name="Pretorius Z.A."/>
            <person name="Steffenson B.J."/>
            <person name="Schwessinger B."/>
            <person name="Dodds P.N."/>
            <person name="Figueroa M."/>
        </authorList>
    </citation>
    <scope>NUCLEOTIDE SEQUENCE [LARGE SCALE GENOMIC DNA]</scope>
    <source>
        <strain evidence="2 3">Ug99</strain>
    </source>
</reference>
<proteinExistence type="predicted"/>